<keyword evidence="1" id="KW-0812">Transmembrane</keyword>
<name>A0A972FTP3_9FLAO</name>
<feature type="transmembrane region" description="Helical" evidence="1">
    <location>
        <begin position="170"/>
        <end position="192"/>
    </location>
</feature>
<feature type="transmembrane region" description="Helical" evidence="1">
    <location>
        <begin position="84"/>
        <end position="104"/>
    </location>
</feature>
<comment type="caution">
    <text evidence="2">The sequence shown here is derived from an EMBL/GenBank/DDBJ whole genome shotgun (WGS) entry which is preliminary data.</text>
</comment>
<evidence type="ECO:0000313" key="2">
    <source>
        <dbReference type="EMBL" id="NMH29134.1"/>
    </source>
</evidence>
<feature type="transmembrane region" description="Helical" evidence="1">
    <location>
        <begin position="198"/>
        <end position="216"/>
    </location>
</feature>
<organism evidence="2 3">
    <name type="scientific">Flavobacterium silvaticum</name>
    <dbReference type="NCBI Taxonomy" id="1852020"/>
    <lineage>
        <taxon>Bacteria</taxon>
        <taxon>Pseudomonadati</taxon>
        <taxon>Bacteroidota</taxon>
        <taxon>Flavobacteriia</taxon>
        <taxon>Flavobacteriales</taxon>
        <taxon>Flavobacteriaceae</taxon>
        <taxon>Flavobacterium</taxon>
    </lineage>
</organism>
<keyword evidence="1" id="KW-0472">Membrane</keyword>
<keyword evidence="1" id="KW-1133">Transmembrane helix</keyword>
<dbReference type="RefSeq" id="WP_169528223.1">
    <property type="nucleotide sequence ID" value="NZ_JAAMPU010000107.1"/>
</dbReference>
<feature type="transmembrane region" description="Helical" evidence="1">
    <location>
        <begin position="60"/>
        <end position="78"/>
    </location>
</feature>
<evidence type="ECO:0000313" key="3">
    <source>
        <dbReference type="Proteomes" id="UP000712080"/>
    </source>
</evidence>
<sequence>MNSDVRSKAVYWTTVIYFFIGIVEVIAELFAYKPLIYVFKPLLPFTLMAIYFLASERRSWLYFVIMTLSLLTNLLFIPSTITTLNYGLEVFLIHRVFIIIYLILLLKIRDFIPTIIATIPFLIVFFYLFMVTEVPESSFLLLIMQNLMISIFCGIAFSHYIMNDSKRNSWLLLSGILFGSLQFIVFVEKFYLSEYSPIIFRPIAMGLNVFAFYTFYEFVISTEKSDDNASSVN</sequence>
<protein>
    <recommendedName>
        <fullName evidence="4">YhhN-like protein</fullName>
    </recommendedName>
</protein>
<dbReference type="EMBL" id="JAAMPU010000107">
    <property type="protein sequence ID" value="NMH29134.1"/>
    <property type="molecule type" value="Genomic_DNA"/>
</dbReference>
<dbReference type="Proteomes" id="UP000712080">
    <property type="component" value="Unassembled WGS sequence"/>
</dbReference>
<feature type="transmembrane region" description="Helical" evidence="1">
    <location>
        <begin position="9"/>
        <end position="30"/>
    </location>
</feature>
<accession>A0A972FTP3</accession>
<dbReference type="AlphaFoldDB" id="A0A972FTP3"/>
<reference evidence="2" key="1">
    <citation type="submission" date="2020-02" db="EMBL/GenBank/DDBJ databases">
        <title>Flavobacterium sp. genome.</title>
        <authorList>
            <person name="Jung H.S."/>
            <person name="Baek J.H."/>
            <person name="Jeon C.O."/>
        </authorList>
    </citation>
    <scope>NUCLEOTIDE SEQUENCE</scope>
    <source>
        <strain evidence="2">SE-s28</strain>
    </source>
</reference>
<proteinExistence type="predicted"/>
<feature type="transmembrane region" description="Helical" evidence="1">
    <location>
        <begin position="111"/>
        <end position="132"/>
    </location>
</feature>
<evidence type="ECO:0008006" key="4">
    <source>
        <dbReference type="Google" id="ProtNLM"/>
    </source>
</evidence>
<keyword evidence="3" id="KW-1185">Reference proteome</keyword>
<feature type="transmembrane region" description="Helical" evidence="1">
    <location>
        <begin position="138"/>
        <end position="158"/>
    </location>
</feature>
<feature type="transmembrane region" description="Helical" evidence="1">
    <location>
        <begin position="36"/>
        <end position="53"/>
    </location>
</feature>
<evidence type="ECO:0000256" key="1">
    <source>
        <dbReference type="SAM" id="Phobius"/>
    </source>
</evidence>
<gene>
    <name evidence="2" type="ORF">G6047_13915</name>
</gene>